<dbReference type="InterPro" id="IPR008323">
    <property type="entry name" value="UCP033563"/>
</dbReference>
<sequence>MANIIPFQAWHYHPILWPSLKNLVAPLADNLSDKEIKHLFQNPRNSIHLTPISIKLETDHAAKKLSEWKSKNILVQDTSPGIYVFYQNYKFKGETYCLKGFVALIDLRDSKAILRHEDTLDTPVKNQVKLLKQTQLQPNPTHGLYEDPSFRLEPLMDQAMSSPLFEFENQDGVKESIAVINDPQSIAKFIQVMESQTIILADGHHRLEGAIAHQKLLQPQTGASKNEAFNYHMMYFTNGSSNQLKILPTHRLFRNLEIAQEDIVTRLEKFFNIKKLNSPRDINNFPLVTNWSFLLLFKEAAYFVQLRPESFRAFPTKSPEAVKNLDLSVLHHFFVEQILGIPKMKQTNSDKISYERDMEQCFKQVKSGKATLAVFTREISIQEVIAVCKSGSTMPQKSTYFYPKTLTGLLFYSIEQKDINFPYI</sequence>
<evidence type="ECO:0000313" key="2">
    <source>
        <dbReference type="Proteomes" id="UP001589654"/>
    </source>
</evidence>
<dbReference type="PANTHER" id="PTHR36454:SF1">
    <property type="entry name" value="DUF1015 DOMAIN-CONTAINING PROTEIN"/>
    <property type="match status" value="1"/>
</dbReference>
<name>A0ABV5J4U7_9BACT</name>
<dbReference type="RefSeq" id="WP_290246427.1">
    <property type="nucleotide sequence ID" value="NZ_JAUFQT010000001.1"/>
</dbReference>
<accession>A0ABV5J4U7</accession>
<reference evidence="1 2" key="1">
    <citation type="submission" date="2024-09" db="EMBL/GenBank/DDBJ databases">
        <authorList>
            <person name="Sun Q."/>
            <person name="Mori K."/>
        </authorList>
    </citation>
    <scope>NUCLEOTIDE SEQUENCE [LARGE SCALE GENOMIC DNA]</scope>
    <source>
        <strain evidence="1 2">CECT 7682</strain>
    </source>
</reference>
<dbReference type="Pfam" id="PF06245">
    <property type="entry name" value="DUF1015"/>
    <property type="match status" value="1"/>
</dbReference>
<comment type="caution">
    <text evidence="1">The sequence shown here is derived from an EMBL/GenBank/DDBJ whole genome shotgun (WGS) entry which is preliminary data.</text>
</comment>
<proteinExistence type="predicted"/>
<gene>
    <name evidence="1" type="ORF">ACFFUR_05105</name>
</gene>
<evidence type="ECO:0000313" key="1">
    <source>
        <dbReference type="EMBL" id="MFB9211175.1"/>
    </source>
</evidence>
<organism evidence="1 2">
    <name type="scientific">Echinicola jeungdonensis</name>
    <dbReference type="NCBI Taxonomy" id="709343"/>
    <lineage>
        <taxon>Bacteria</taxon>
        <taxon>Pseudomonadati</taxon>
        <taxon>Bacteroidota</taxon>
        <taxon>Cytophagia</taxon>
        <taxon>Cytophagales</taxon>
        <taxon>Cyclobacteriaceae</taxon>
        <taxon>Echinicola</taxon>
    </lineage>
</organism>
<dbReference type="Proteomes" id="UP001589654">
    <property type="component" value="Unassembled WGS sequence"/>
</dbReference>
<protein>
    <submittedName>
        <fullName evidence="1">DUF1015 domain-containing protein</fullName>
    </submittedName>
</protein>
<keyword evidence="2" id="KW-1185">Reference proteome</keyword>
<dbReference type="PANTHER" id="PTHR36454">
    <property type="entry name" value="LMO2823 PROTEIN"/>
    <property type="match status" value="1"/>
</dbReference>
<dbReference type="EMBL" id="JBHMEW010000043">
    <property type="protein sequence ID" value="MFB9211175.1"/>
    <property type="molecule type" value="Genomic_DNA"/>
</dbReference>